<dbReference type="AlphaFoldDB" id="A0AAN8PR46"/>
<evidence type="ECO:0000256" key="6">
    <source>
        <dbReference type="ARBA" id="ARBA00022679"/>
    </source>
</evidence>
<feature type="domain" description="DhaL" evidence="17">
    <location>
        <begin position="386"/>
        <end position="588"/>
    </location>
</feature>
<evidence type="ECO:0000256" key="11">
    <source>
        <dbReference type="ARBA" id="ARBA00032426"/>
    </source>
</evidence>
<evidence type="ECO:0000256" key="5">
    <source>
        <dbReference type="ARBA" id="ARBA00018932"/>
    </source>
</evidence>
<dbReference type="PROSITE" id="PS51480">
    <property type="entry name" value="DHAL"/>
    <property type="match status" value="1"/>
</dbReference>
<dbReference type="GO" id="GO:0034012">
    <property type="term" value="F:FAD-AMP lyase (cyclizing) activity"/>
    <property type="evidence" value="ECO:0007669"/>
    <property type="project" value="UniProtKB-EC"/>
</dbReference>
<dbReference type="GO" id="GO:0050354">
    <property type="term" value="F:triokinase activity"/>
    <property type="evidence" value="ECO:0007669"/>
    <property type="project" value="UniProtKB-EC"/>
</dbReference>
<reference evidence="19 20" key="1">
    <citation type="submission" date="2024-01" db="EMBL/GenBank/DDBJ databases">
        <title>The genome of the rayed Mediterranean limpet Patella caerulea (Linnaeus, 1758).</title>
        <authorList>
            <person name="Anh-Thu Weber A."/>
            <person name="Halstead-Nussloch G."/>
        </authorList>
    </citation>
    <scope>NUCLEOTIDE SEQUENCE [LARGE SCALE GENOMIC DNA]</scope>
    <source>
        <strain evidence="19">AATW-2023a</strain>
        <tissue evidence="19">Whole specimen</tissue>
    </source>
</reference>
<dbReference type="EC" id="4.6.1.15" evidence="4"/>
<evidence type="ECO:0000256" key="2">
    <source>
        <dbReference type="ARBA" id="ARBA00012107"/>
    </source>
</evidence>
<dbReference type="PANTHER" id="PTHR28629">
    <property type="entry name" value="TRIOKINASE/FMN CYCLASE"/>
    <property type="match status" value="1"/>
</dbReference>
<accession>A0AAN8PR46</accession>
<evidence type="ECO:0000313" key="19">
    <source>
        <dbReference type="EMBL" id="KAK6181574.1"/>
    </source>
</evidence>
<comment type="catalytic activity">
    <reaction evidence="16">
        <text>dihydroxyacetone + ATP = dihydroxyacetone phosphate + ADP + H(+)</text>
        <dbReference type="Rhea" id="RHEA:15773"/>
        <dbReference type="ChEBI" id="CHEBI:15378"/>
        <dbReference type="ChEBI" id="CHEBI:16016"/>
        <dbReference type="ChEBI" id="CHEBI:30616"/>
        <dbReference type="ChEBI" id="CHEBI:57642"/>
        <dbReference type="ChEBI" id="CHEBI:456216"/>
        <dbReference type="EC" id="2.7.1.29"/>
    </reaction>
</comment>
<evidence type="ECO:0000256" key="10">
    <source>
        <dbReference type="ARBA" id="ARBA00023285"/>
    </source>
</evidence>
<keyword evidence="6" id="KW-0808">Transferase</keyword>
<dbReference type="GO" id="GO:0004371">
    <property type="term" value="F:glycerone kinase activity"/>
    <property type="evidence" value="ECO:0007669"/>
    <property type="project" value="UniProtKB-EC"/>
</dbReference>
<evidence type="ECO:0000256" key="8">
    <source>
        <dbReference type="ARBA" id="ARBA00022777"/>
    </source>
</evidence>
<dbReference type="FunFam" id="3.30.1180.20:FF:000001">
    <property type="entry name" value="Dihydroxyacetone kinase 1"/>
    <property type="match status" value="1"/>
</dbReference>
<comment type="function">
    <text evidence="12">Catalyzes both the phosphorylation of dihydroxyacetone and of glyceraldehyde, and the splitting of ribonucleoside diphosphate-X compounds among which FAD is the best substrate. Represses IFIH1-mediated cellular antiviral response.</text>
</comment>
<evidence type="ECO:0000256" key="13">
    <source>
        <dbReference type="ARBA" id="ARBA00046681"/>
    </source>
</evidence>
<sequence length="595" mass="64003">MTSSQGNKRLINSVQDCVDENLDGFVSINTGIRRVIGHRIMVREDYQDVIKEGKVSIVSGGGSGHEPQTTGAVGKGMLTACIMGSIFTSPPSQEILLAIRLVAKHNPAGCLVIIANYTGDRLNFGVAMEKARQEGIRVGSVTVGEDCALVSQDKSAGRRGLVGVGVTYKLAGALSEEGRSLEEMIPLLNNFIDNMGSMGLSLTACTIPGSGATFNIADDEMELGLGAHGEAGIKTLKLKTAKESVKIVIDEMTNAENRSHVKLSKRDRIACFINNLGSTTNMEMNIISGDVLSYLEDTVEAIVERAYSGRFVTSLEMCGFIVTLLHVDDNIIRLLDARTDAPIWPRHLLSSIKKEDRRPINVEQENVEVETKDIEATVFKTQDASYLMYDIINNICKSLISSEARLNLLDTEGGDGDCGSTLSKGAQVLLTMLGSKDNPGLPVHCPYLLSLSVANIAENHMGGSSGALYSLMLTSGANCVKDIISPTSWHQALHTAINTIKRYGGAELGDRTMLDPLYAASEVIKERLGKDSVVSVLKRATEAAELAAHQTAKMKARAGRASYVSADRLKEADPGAVGVALWMRAISDTIEKYYS</sequence>
<dbReference type="Gene3D" id="3.30.1180.20">
    <property type="entry name" value="Dihydroxyacetone kinase, domain 2"/>
    <property type="match status" value="1"/>
</dbReference>
<evidence type="ECO:0000256" key="16">
    <source>
        <dbReference type="ARBA" id="ARBA00048898"/>
    </source>
</evidence>
<comment type="catalytic activity">
    <reaction evidence="15">
        <text>FAD = riboflavin cyclic-4',5'-phosphate + AMP + H(+)</text>
        <dbReference type="Rhea" id="RHEA:13729"/>
        <dbReference type="ChEBI" id="CHEBI:15378"/>
        <dbReference type="ChEBI" id="CHEBI:57692"/>
        <dbReference type="ChEBI" id="CHEBI:76202"/>
        <dbReference type="ChEBI" id="CHEBI:456215"/>
        <dbReference type="EC" id="4.6.1.15"/>
    </reaction>
</comment>
<feature type="domain" description="DhaK" evidence="18">
    <location>
        <begin position="13"/>
        <end position="344"/>
    </location>
</feature>
<name>A0AAN8PR46_PATCE</name>
<keyword evidence="9" id="KW-0067">ATP-binding</keyword>
<comment type="caution">
    <text evidence="19">The sequence shown here is derived from an EMBL/GenBank/DDBJ whole genome shotgun (WGS) entry which is preliminary data.</text>
</comment>
<dbReference type="InterPro" id="IPR036117">
    <property type="entry name" value="DhaL_dom_sf"/>
</dbReference>
<evidence type="ECO:0000256" key="9">
    <source>
        <dbReference type="ARBA" id="ARBA00022840"/>
    </source>
</evidence>
<evidence type="ECO:0000256" key="7">
    <source>
        <dbReference type="ARBA" id="ARBA00022741"/>
    </source>
</evidence>
<dbReference type="FunFam" id="3.40.50.10440:FF:000001">
    <property type="entry name" value="Dihydroxyacetone kinase, DhaK subunit"/>
    <property type="match status" value="1"/>
</dbReference>
<dbReference type="PANTHER" id="PTHR28629:SF4">
    <property type="entry name" value="TRIOKINASE_FMN CYCLASE"/>
    <property type="match status" value="1"/>
</dbReference>
<dbReference type="EC" id="2.7.1.28" evidence="3"/>
<keyword evidence="7" id="KW-0547">Nucleotide-binding</keyword>
<dbReference type="Gene3D" id="3.40.50.10440">
    <property type="entry name" value="Dihydroxyacetone kinase, domain 1"/>
    <property type="match status" value="1"/>
</dbReference>
<dbReference type="Pfam" id="PF02733">
    <property type="entry name" value="Dak1"/>
    <property type="match status" value="1"/>
</dbReference>
<dbReference type="EC" id="2.7.1.29" evidence="2"/>
<dbReference type="GO" id="GO:0005829">
    <property type="term" value="C:cytosol"/>
    <property type="evidence" value="ECO:0007669"/>
    <property type="project" value="TreeGrafter"/>
</dbReference>
<evidence type="ECO:0000256" key="3">
    <source>
        <dbReference type="ARBA" id="ARBA00012110"/>
    </source>
</evidence>
<keyword evidence="20" id="KW-1185">Reference proteome</keyword>
<dbReference type="Proteomes" id="UP001347796">
    <property type="component" value="Unassembled WGS sequence"/>
</dbReference>
<dbReference type="EMBL" id="JAZGQO010000007">
    <property type="protein sequence ID" value="KAK6181574.1"/>
    <property type="molecule type" value="Genomic_DNA"/>
</dbReference>
<dbReference type="SMART" id="SM01120">
    <property type="entry name" value="Dak2"/>
    <property type="match status" value="1"/>
</dbReference>
<keyword evidence="10" id="KW-0170">Cobalt</keyword>
<evidence type="ECO:0000256" key="12">
    <source>
        <dbReference type="ARBA" id="ARBA00045490"/>
    </source>
</evidence>
<dbReference type="FunFam" id="1.25.40.340:FF:000002">
    <property type="entry name" value="Dihydroxyacetone kinase, L subunit"/>
    <property type="match status" value="1"/>
</dbReference>
<dbReference type="InterPro" id="IPR004006">
    <property type="entry name" value="DhaK_dom"/>
</dbReference>
<protein>
    <recommendedName>
        <fullName evidence="5">Triokinase/FMN cyclase</fullName>
        <ecNumber evidence="3">2.7.1.28</ecNumber>
        <ecNumber evidence="2">2.7.1.29</ecNumber>
        <ecNumber evidence="4">4.6.1.15</ecNumber>
    </recommendedName>
    <alternativeName>
        <fullName evidence="11">Bifunctional ATP-dependent dihydroxyacetone kinase/FAD-AMP lyase (cyclizing)</fullName>
    </alternativeName>
</protein>
<dbReference type="SUPFAM" id="SSF82549">
    <property type="entry name" value="DAK1/DegV-like"/>
    <property type="match status" value="1"/>
</dbReference>
<evidence type="ECO:0000256" key="1">
    <source>
        <dbReference type="ARBA" id="ARBA00008757"/>
    </source>
</evidence>
<evidence type="ECO:0000256" key="14">
    <source>
        <dbReference type="ARBA" id="ARBA00047974"/>
    </source>
</evidence>
<dbReference type="GO" id="GO:0005524">
    <property type="term" value="F:ATP binding"/>
    <property type="evidence" value="ECO:0007669"/>
    <property type="project" value="UniProtKB-KW"/>
</dbReference>
<evidence type="ECO:0000256" key="4">
    <source>
        <dbReference type="ARBA" id="ARBA00012578"/>
    </source>
</evidence>
<dbReference type="InterPro" id="IPR004007">
    <property type="entry name" value="DhaL_dom"/>
</dbReference>
<evidence type="ECO:0000259" key="17">
    <source>
        <dbReference type="PROSITE" id="PS51480"/>
    </source>
</evidence>
<dbReference type="SUPFAM" id="SSF101473">
    <property type="entry name" value="DhaL-like"/>
    <property type="match status" value="1"/>
</dbReference>
<dbReference type="PROSITE" id="PS51481">
    <property type="entry name" value="DHAK"/>
    <property type="match status" value="1"/>
</dbReference>
<comment type="similarity">
    <text evidence="1">Belongs to the dihydroxyacetone kinase (DAK) family.</text>
</comment>
<keyword evidence="8" id="KW-0418">Kinase</keyword>
<proteinExistence type="inferred from homology"/>
<comment type="catalytic activity">
    <reaction evidence="14">
        <text>D-glyceraldehyde + ATP = D-glyceraldehyde 3-phosphate + ADP + H(+)</text>
        <dbReference type="Rhea" id="RHEA:13941"/>
        <dbReference type="ChEBI" id="CHEBI:15378"/>
        <dbReference type="ChEBI" id="CHEBI:17378"/>
        <dbReference type="ChEBI" id="CHEBI:30616"/>
        <dbReference type="ChEBI" id="CHEBI:59776"/>
        <dbReference type="ChEBI" id="CHEBI:456216"/>
        <dbReference type="EC" id="2.7.1.28"/>
    </reaction>
</comment>
<dbReference type="InterPro" id="IPR050861">
    <property type="entry name" value="Dihydroxyacetone_Kinase"/>
</dbReference>
<evidence type="ECO:0000259" key="18">
    <source>
        <dbReference type="PROSITE" id="PS51481"/>
    </source>
</evidence>
<dbReference type="Pfam" id="PF02734">
    <property type="entry name" value="Dak2"/>
    <property type="match status" value="1"/>
</dbReference>
<dbReference type="GO" id="GO:0019563">
    <property type="term" value="P:glycerol catabolic process"/>
    <property type="evidence" value="ECO:0007669"/>
    <property type="project" value="TreeGrafter"/>
</dbReference>
<organism evidence="19 20">
    <name type="scientific">Patella caerulea</name>
    <name type="common">Rayed Mediterranean limpet</name>
    <dbReference type="NCBI Taxonomy" id="87958"/>
    <lineage>
        <taxon>Eukaryota</taxon>
        <taxon>Metazoa</taxon>
        <taxon>Spiralia</taxon>
        <taxon>Lophotrochozoa</taxon>
        <taxon>Mollusca</taxon>
        <taxon>Gastropoda</taxon>
        <taxon>Patellogastropoda</taxon>
        <taxon>Patelloidea</taxon>
        <taxon>Patellidae</taxon>
        <taxon>Patella</taxon>
    </lineage>
</organism>
<dbReference type="Gene3D" id="1.25.40.340">
    <property type="match status" value="1"/>
</dbReference>
<evidence type="ECO:0000256" key="15">
    <source>
        <dbReference type="ARBA" id="ARBA00048526"/>
    </source>
</evidence>
<comment type="subunit">
    <text evidence="13">Homodimer. Interacts with IFIH1 (via the CARD domains), the interaction is inhibited by viral infection.</text>
</comment>
<gene>
    <name evidence="19" type="ORF">SNE40_009401</name>
</gene>
<evidence type="ECO:0000313" key="20">
    <source>
        <dbReference type="Proteomes" id="UP001347796"/>
    </source>
</evidence>